<feature type="region of interest" description="Disordered" evidence="2">
    <location>
        <begin position="1"/>
        <end position="44"/>
    </location>
</feature>
<dbReference type="InterPro" id="IPR005123">
    <property type="entry name" value="Oxoglu/Fe-dep_dioxygenase_dom"/>
</dbReference>
<dbReference type="InterPro" id="IPR037151">
    <property type="entry name" value="AlkB-like_sf"/>
</dbReference>
<evidence type="ECO:0000313" key="4">
    <source>
        <dbReference type="EMBL" id="CAG8258051.1"/>
    </source>
</evidence>
<name>A0A9W4ICV3_9EURO</name>
<dbReference type="GO" id="GO:0051747">
    <property type="term" value="F:cytosine C-5 DNA demethylase activity"/>
    <property type="evidence" value="ECO:0007669"/>
    <property type="project" value="TreeGrafter"/>
</dbReference>
<dbReference type="Pfam" id="PF13532">
    <property type="entry name" value="2OG-FeII_Oxy_2"/>
    <property type="match status" value="1"/>
</dbReference>
<dbReference type="Gene3D" id="2.60.120.590">
    <property type="entry name" value="Alpha-ketoglutarate-dependent dioxygenase AlkB-like"/>
    <property type="match status" value="1"/>
</dbReference>
<dbReference type="GO" id="GO:0035516">
    <property type="term" value="F:broad specificity oxidative DNA demethylase activity"/>
    <property type="evidence" value="ECO:0007669"/>
    <property type="project" value="TreeGrafter"/>
</dbReference>
<dbReference type="GO" id="GO:0006307">
    <property type="term" value="P:DNA alkylation repair"/>
    <property type="evidence" value="ECO:0007669"/>
    <property type="project" value="TreeGrafter"/>
</dbReference>
<comment type="caution">
    <text evidence="4">The sequence shown here is derived from an EMBL/GenBank/DDBJ whole genome shotgun (WGS) entry which is preliminary data.</text>
</comment>
<dbReference type="PANTHER" id="PTHR31573:SF1">
    <property type="entry name" value="DNA OXIDATIVE DEMETHYLASE ALKBH2"/>
    <property type="match status" value="1"/>
</dbReference>
<dbReference type="Proteomes" id="UP001152592">
    <property type="component" value="Unassembled WGS sequence"/>
</dbReference>
<evidence type="ECO:0000256" key="2">
    <source>
        <dbReference type="SAM" id="MobiDB-lite"/>
    </source>
</evidence>
<protein>
    <recommendedName>
        <fullName evidence="3">Fe2OG dioxygenase domain-containing protein</fullName>
    </recommendedName>
</protein>
<feature type="binding site" evidence="1">
    <location>
        <position position="273"/>
    </location>
    <ligand>
        <name>2-oxoglutarate</name>
        <dbReference type="ChEBI" id="CHEBI:16810"/>
    </ligand>
</feature>
<feature type="binding site" evidence="1">
    <location>
        <position position="203"/>
    </location>
    <ligand>
        <name>substrate</name>
    </ligand>
</feature>
<sequence length="326" mass="36448">MAKRTLDSFFKPSTPKRPKIETETEPTDANADAKPPSQHPSYPIPIPQLPSHVEVSLEHGTPFKQGQEINNQPHLDLVHFQPYIPRATANEFFKFLRRELPFYRVRYTARRGNVSTEINTPRWTTVFGIDETSVFENGRAVDARTGSPVPPTKYQCTPRPIPACLEILRKQVEAHAGVEKGYNFCLVNYYAGGDDSISFHSDDEIFLGSRPNIASLSLGGERDFLMKHKPAPVTGSADAKPGAMAAVGRQIKMSLGSGDMVIMRGDTQSNWLHSIPKRKGNTAGRINITFRRAVVPAGTNNYYHYNVGSGGMYKWDDISREMVERK</sequence>
<evidence type="ECO:0000313" key="5">
    <source>
        <dbReference type="Proteomes" id="UP001152592"/>
    </source>
</evidence>
<dbReference type="PROSITE" id="PS51471">
    <property type="entry name" value="FE2OG_OXY"/>
    <property type="match status" value="1"/>
</dbReference>
<proteinExistence type="predicted"/>
<dbReference type="GO" id="GO:0008198">
    <property type="term" value="F:ferrous iron binding"/>
    <property type="evidence" value="ECO:0007669"/>
    <property type="project" value="TreeGrafter"/>
</dbReference>
<feature type="binding site" evidence="1">
    <location>
        <position position="200"/>
    </location>
    <ligand>
        <name>2-oxoglutarate</name>
        <dbReference type="ChEBI" id="CHEBI:16810"/>
    </ligand>
</feature>
<feature type="binding site" evidence="1">
    <location>
        <position position="291"/>
    </location>
    <ligand>
        <name>2-oxoglutarate</name>
        <dbReference type="ChEBI" id="CHEBI:16810"/>
    </ligand>
</feature>
<feature type="domain" description="Fe2OG dioxygenase" evidence="3">
    <location>
        <begin position="181"/>
        <end position="294"/>
    </location>
</feature>
<feature type="binding site" evidence="1">
    <location>
        <position position="289"/>
    </location>
    <ligand>
        <name>2-oxoglutarate</name>
        <dbReference type="ChEBI" id="CHEBI:16810"/>
    </ligand>
</feature>
<evidence type="ECO:0000259" key="3">
    <source>
        <dbReference type="PROSITE" id="PS51471"/>
    </source>
</evidence>
<dbReference type="SUPFAM" id="SSF51197">
    <property type="entry name" value="Clavaminate synthase-like"/>
    <property type="match status" value="1"/>
</dbReference>
<accession>A0A9W4ICV3</accession>
<organism evidence="4 5">
    <name type="scientific">Penicillium salamii</name>
    <dbReference type="NCBI Taxonomy" id="1612424"/>
    <lineage>
        <taxon>Eukaryota</taxon>
        <taxon>Fungi</taxon>
        <taxon>Dikarya</taxon>
        <taxon>Ascomycota</taxon>
        <taxon>Pezizomycotina</taxon>
        <taxon>Eurotiomycetes</taxon>
        <taxon>Eurotiomycetidae</taxon>
        <taxon>Eurotiales</taxon>
        <taxon>Aspergillaceae</taxon>
        <taxon>Penicillium</taxon>
    </lineage>
</organism>
<dbReference type="InterPro" id="IPR032852">
    <property type="entry name" value="ALKBH2"/>
</dbReference>
<dbReference type="InterPro" id="IPR027450">
    <property type="entry name" value="AlkB-like"/>
</dbReference>
<reference evidence="4" key="1">
    <citation type="submission" date="2021-07" db="EMBL/GenBank/DDBJ databases">
        <authorList>
            <person name="Branca A.L. A."/>
        </authorList>
    </citation>
    <scope>NUCLEOTIDE SEQUENCE</scope>
</reference>
<feature type="binding site" evidence="1">
    <location>
        <position position="285"/>
    </location>
    <ligand>
        <name>2-oxoglutarate</name>
        <dbReference type="ChEBI" id="CHEBI:16810"/>
    </ligand>
</feature>
<dbReference type="EMBL" id="CAJVPD010000033">
    <property type="protein sequence ID" value="CAG8258051.1"/>
    <property type="molecule type" value="Genomic_DNA"/>
</dbReference>
<dbReference type="OrthoDB" id="5857104at2759"/>
<evidence type="ECO:0000256" key="1">
    <source>
        <dbReference type="PIRSR" id="PIRSR632852-1"/>
    </source>
</evidence>
<feature type="binding site" evidence="1">
    <location>
        <position position="190"/>
    </location>
    <ligand>
        <name>2-oxoglutarate</name>
        <dbReference type="ChEBI" id="CHEBI:16810"/>
    </ligand>
</feature>
<gene>
    <name evidence="4" type="ORF">PSALAMII_LOCUS883</name>
</gene>
<feature type="binding site" evidence="1">
    <location>
        <position position="188"/>
    </location>
    <ligand>
        <name>2-oxoglutarate</name>
        <dbReference type="ChEBI" id="CHEBI:16810"/>
    </ligand>
</feature>
<dbReference type="AlphaFoldDB" id="A0A9W4ICV3"/>
<dbReference type="PANTHER" id="PTHR31573">
    <property type="entry name" value="ALPHA-KETOGLUTARATE-DEPENDENT DIOXYGENASE ALKB HOMOLOG 2"/>
    <property type="match status" value="1"/>
</dbReference>